<dbReference type="Proteomes" id="UP000178086">
    <property type="component" value="Unassembled WGS sequence"/>
</dbReference>
<name>A0A1F2UMX0_9ACTN</name>
<comment type="similarity">
    <text evidence="1">Belongs to the GatC family.</text>
</comment>
<comment type="subunit">
    <text evidence="1">Heterotrimer of A, B and C subunits.</text>
</comment>
<dbReference type="AlphaFoldDB" id="A0A1F2UMX0"/>
<organism evidence="2 3">
    <name type="scientific">Candidatus Aquicultor primus</name>
    <dbReference type="NCBI Taxonomy" id="1797195"/>
    <lineage>
        <taxon>Bacteria</taxon>
        <taxon>Bacillati</taxon>
        <taxon>Actinomycetota</taxon>
        <taxon>Candidatus Aquicultoria</taxon>
        <taxon>Candidatus Aquicultorales</taxon>
        <taxon>Candidatus Aquicultoraceae</taxon>
        <taxon>Candidatus Aquicultor</taxon>
    </lineage>
</organism>
<gene>
    <name evidence="1" type="primary">gatC</name>
    <name evidence="2" type="ORF">A2074_07580</name>
</gene>
<keyword evidence="2" id="KW-0808">Transferase</keyword>
<dbReference type="GO" id="GO:0050567">
    <property type="term" value="F:glutaminyl-tRNA synthase (glutamine-hydrolyzing) activity"/>
    <property type="evidence" value="ECO:0007669"/>
    <property type="project" value="UniProtKB-UniRule"/>
</dbReference>
<evidence type="ECO:0000313" key="2">
    <source>
        <dbReference type="EMBL" id="OFW31883.1"/>
    </source>
</evidence>
<comment type="caution">
    <text evidence="2">The sequence shown here is derived from an EMBL/GenBank/DDBJ whole genome shotgun (WGS) entry which is preliminary data.</text>
</comment>
<dbReference type="Gene3D" id="1.10.20.60">
    <property type="entry name" value="Glu-tRNAGln amidotransferase C subunit, N-terminal domain"/>
    <property type="match status" value="1"/>
</dbReference>
<proteinExistence type="inferred from homology"/>
<dbReference type="InterPro" id="IPR003837">
    <property type="entry name" value="GatC"/>
</dbReference>
<keyword evidence="1" id="KW-0648">Protein biosynthesis</keyword>
<evidence type="ECO:0000313" key="3">
    <source>
        <dbReference type="Proteomes" id="UP000178086"/>
    </source>
</evidence>
<dbReference type="HAMAP" id="MF_00122">
    <property type="entry name" value="GatC"/>
    <property type="match status" value="1"/>
</dbReference>
<dbReference type="PANTHER" id="PTHR15004:SF0">
    <property type="entry name" value="GLUTAMYL-TRNA(GLN) AMIDOTRANSFERASE SUBUNIT C, MITOCHONDRIAL"/>
    <property type="match status" value="1"/>
</dbReference>
<comment type="catalytic activity">
    <reaction evidence="1">
        <text>L-glutamyl-tRNA(Gln) + L-glutamine + ATP + H2O = L-glutaminyl-tRNA(Gln) + L-glutamate + ADP + phosphate + H(+)</text>
        <dbReference type="Rhea" id="RHEA:17521"/>
        <dbReference type="Rhea" id="RHEA-COMP:9681"/>
        <dbReference type="Rhea" id="RHEA-COMP:9684"/>
        <dbReference type="ChEBI" id="CHEBI:15377"/>
        <dbReference type="ChEBI" id="CHEBI:15378"/>
        <dbReference type="ChEBI" id="CHEBI:29985"/>
        <dbReference type="ChEBI" id="CHEBI:30616"/>
        <dbReference type="ChEBI" id="CHEBI:43474"/>
        <dbReference type="ChEBI" id="CHEBI:58359"/>
        <dbReference type="ChEBI" id="CHEBI:78520"/>
        <dbReference type="ChEBI" id="CHEBI:78521"/>
        <dbReference type="ChEBI" id="CHEBI:456216"/>
    </reaction>
</comment>
<dbReference type="GO" id="GO:0006412">
    <property type="term" value="P:translation"/>
    <property type="evidence" value="ECO:0007669"/>
    <property type="project" value="UniProtKB-UniRule"/>
</dbReference>
<dbReference type="GO" id="GO:0016740">
    <property type="term" value="F:transferase activity"/>
    <property type="evidence" value="ECO:0007669"/>
    <property type="project" value="UniProtKB-KW"/>
</dbReference>
<dbReference type="GO" id="GO:0070681">
    <property type="term" value="P:glutaminyl-tRNAGln biosynthesis via transamidation"/>
    <property type="evidence" value="ECO:0007669"/>
    <property type="project" value="TreeGrafter"/>
</dbReference>
<dbReference type="NCBIfam" id="TIGR00135">
    <property type="entry name" value="gatC"/>
    <property type="match status" value="1"/>
</dbReference>
<sequence length="94" mass="10399">MAISEKDVKHVAWLARLALSDTEVERFAKQLDVILEHAGKIAELDTKDVQPTAHAIPLKNVLREDKVGRCLAPEVALANAPHQEDQAFVVPRIV</sequence>
<protein>
    <recommendedName>
        <fullName evidence="1">Aspartyl/glutamyl-tRNA(Asn/Gln) amidotransferase subunit C</fullName>
        <shortName evidence="1">Asp/Glu-ADT subunit C</shortName>
        <ecNumber evidence="1">6.3.5.-</ecNumber>
    </recommendedName>
</protein>
<dbReference type="PANTHER" id="PTHR15004">
    <property type="entry name" value="GLUTAMYL-TRNA(GLN) AMIDOTRANSFERASE SUBUNIT C, MITOCHONDRIAL"/>
    <property type="match status" value="1"/>
</dbReference>
<evidence type="ECO:0000256" key="1">
    <source>
        <dbReference type="HAMAP-Rule" id="MF_00122"/>
    </source>
</evidence>
<dbReference type="EC" id="6.3.5.-" evidence="1"/>
<comment type="function">
    <text evidence="1">Allows the formation of correctly charged Asn-tRNA(Asn) or Gln-tRNA(Gln) through the transamidation of misacylated Asp-tRNA(Asn) or Glu-tRNA(Gln) in organisms which lack either or both of asparaginyl-tRNA or glutaminyl-tRNA synthetases. The reaction takes place in the presence of glutamine and ATP through an activated phospho-Asp-tRNA(Asn) or phospho-Glu-tRNA(Gln).</text>
</comment>
<dbReference type="GO" id="GO:0050566">
    <property type="term" value="F:asparaginyl-tRNA synthase (glutamine-hydrolyzing) activity"/>
    <property type="evidence" value="ECO:0007669"/>
    <property type="project" value="RHEA"/>
</dbReference>
<reference evidence="2 3" key="1">
    <citation type="journal article" date="2016" name="Nat. Commun.">
        <title>Thousands of microbial genomes shed light on interconnected biogeochemical processes in an aquifer system.</title>
        <authorList>
            <person name="Anantharaman K."/>
            <person name="Brown C.T."/>
            <person name="Hug L.A."/>
            <person name="Sharon I."/>
            <person name="Castelle C.J."/>
            <person name="Probst A.J."/>
            <person name="Thomas B.C."/>
            <person name="Singh A."/>
            <person name="Wilkins M.J."/>
            <person name="Karaoz U."/>
            <person name="Brodie E.L."/>
            <person name="Williams K.H."/>
            <person name="Hubbard S.S."/>
            <person name="Banfield J.F."/>
        </authorList>
    </citation>
    <scope>NUCLEOTIDE SEQUENCE [LARGE SCALE GENOMIC DNA]</scope>
</reference>
<dbReference type="EMBL" id="MELI01000109">
    <property type="protein sequence ID" value="OFW31883.1"/>
    <property type="molecule type" value="Genomic_DNA"/>
</dbReference>
<keyword evidence="1" id="KW-0436">Ligase</keyword>
<keyword evidence="1" id="KW-0067">ATP-binding</keyword>
<dbReference type="GO" id="GO:0006450">
    <property type="term" value="P:regulation of translational fidelity"/>
    <property type="evidence" value="ECO:0007669"/>
    <property type="project" value="InterPro"/>
</dbReference>
<keyword evidence="1" id="KW-0547">Nucleotide-binding</keyword>
<dbReference type="GO" id="GO:0005524">
    <property type="term" value="F:ATP binding"/>
    <property type="evidence" value="ECO:0007669"/>
    <property type="project" value="UniProtKB-KW"/>
</dbReference>
<accession>A0A1F2UMX0</accession>
<comment type="catalytic activity">
    <reaction evidence="1">
        <text>L-aspartyl-tRNA(Asn) + L-glutamine + ATP + H2O = L-asparaginyl-tRNA(Asn) + L-glutamate + ADP + phosphate + 2 H(+)</text>
        <dbReference type="Rhea" id="RHEA:14513"/>
        <dbReference type="Rhea" id="RHEA-COMP:9674"/>
        <dbReference type="Rhea" id="RHEA-COMP:9677"/>
        <dbReference type="ChEBI" id="CHEBI:15377"/>
        <dbReference type="ChEBI" id="CHEBI:15378"/>
        <dbReference type="ChEBI" id="CHEBI:29985"/>
        <dbReference type="ChEBI" id="CHEBI:30616"/>
        <dbReference type="ChEBI" id="CHEBI:43474"/>
        <dbReference type="ChEBI" id="CHEBI:58359"/>
        <dbReference type="ChEBI" id="CHEBI:78515"/>
        <dbReference type="ChEBI" id="CHEBI:78516"/>
        <dbReference type="ChEBI" id="CHEBI:456216"/>
    </reaction>
</comment>
<dbReference type="SUPFAM" id="SSF141000">
    <property type="entry name" value="Glu-tRNAGln amidotransferase C subunit"/>
    <property type="match status" value="1"/>
</dbReference>
<dbReference type="Pfam" id="PF02686">
    <property type="entry name" value="GatC"/>
    <property type="match status" value="1"/>
</dbReference>
<dbReference type="InterPro" id="IPR036113">
    <property type="entry name" value="Asp/Glu-ADT_sf_sub_c"/>
</dbReference>